<dbReference type="AlphaFoldDB" id="A0A1E8GJM3"/>
<reference evidence="2" key="1">
    <citation type="submission" date="2016-09" db="EMBL/GenBank/DDBJ databases">
        <title>Draft genome sequence of a novel species of the family Streptococcaceae isolated from flowers.</title>
        <authorList>
            <person name="Chuah L.-O."/>
            <person name="Yap K.-P."/>
            <person name="Thong K.L."/>
            <person name="Liong M.T."/>
            <person name="Ahmad R."/>
            <person name="Rusul G."/>
        </authorList>
    </citation>
    <scope>NUCLEOTIDE SEQUENCE [LARGE SCALE GENOMIC DNA]</scope>
    <source>
        <strain evidence="2">DF1</strain>
    </source>
</reference>
<dbReference type="PANTHER" id="PTHR38455">
    <property type="entry name" value="HYPOTHETICAL CYTOSOLIC PROTEIN"/>
    <property type="match status" value="1"/>
</dbReference>
<evidence type="ECO:0000313" key="1">
    <source>
        <dbReference type="EMBL" id="OFI48451.1"/>
    </source>
</evidence>
<dbReference type="STRING" id="1859473.BG261_05960"/>
<dbReference type="OrthoDB" id="9802710at2"/>
<accession>A0A1E8GJM3</accession>
<dbReference type="EMBL" id="MKIR01000024">
    <property type="protein sequence ID" value="OFI48451.1"/>
    <property type="molecule type" value="Genomic_DNA"/>
</dbReference>
<dbReference type="InterPro" id="IPR009296">
    <property type="entry name" value="DUF951"/>
</dbReference>
<comment type="caution">
    <text evidence="1">The sequence shown here is derived from an EMBL/GenBank/DDBJ whole genome shotgun (WGS) entry which is preliminary data.</text>
</comment>
<dbReference type="PANTHER" id="PTHR38455:SF1">
    <property type="entry name" value="DUF951 DOMAIN-CONTAINING PROTEIN"/>
    <property type="match status" value="1"/>
</dbReference>
<keyword evidence="2" id="KW-1185">Reference proteome</keyword>
<proteinExistence type="predicted"/>
<protein>
    <recommendedName>
        <fullName evidence="3">DUF951 domain-containing protein</fullName>
    </recommendedName>
</protein>
<dbReference type="RefSeq" id="WP_070792852.1">
    <property type="nucleotide sequence ID" value="NZ_MKIR01000024.1"/>
</dbReference>
<dbReference type="PIRSF" id="PIRSF037263">
    <property type="entry name" value="DUF951_bac"/>
    <property type="match status" value="1"/>
</dbReference>
<evidence type="ECO:0000313" key="2">
    <source>
        <dbReference type="Proteomes" id="UP000178622"/>
    </source>
</evidence>
<organism evidence="1 2">
    <name type="scientific">Floricoccus tropicus</name>
    <dbReference type="NCBI Taxonomy" id="1859473"/>
    <lineage>
        <taxon>Bacteria</taxon>
        <taxon>Bacillati</taxon>
        <taxon>Bacillota</taxon>
        <taxon>Bacilli</taxon>
        <taxon>Lactobacillales</taxon>
        <taxon>Streptococcaceae</taxon>
        <taxon>Floricoccus</taxon>
    </lineage>
</organism>
<dbReference type="Proteomes" id="UP000178622">
    <property type="component" value="Unassembled WGS sequence"/>
</dbReference>
<name>A0A1E8GJM3_9LACT</name>
<sequence>MYDLGDFVEMKKPHACTIKSTGKKANRWEIIRLGADIKIECTNCNHIVMMNRRDFEKKLSKVLDK</sequence>
<gene>
    <name evidence="1" type="ORF">BG261_05960</name>
</gene>
<dbReference type="Pfam" id="PF06107">
    <property type="entry name" value="DUF951"/>
    <property type="match status" value="1"/>
</dbReference>
<evidence type="ECO:0008006" key="3">
    <source>
        <dbReference type="Google" id="ProtNLM"/>
    </source>
</evidence>